<dbReference type="RefSeq" id="WP_062952782.1">
    <property type="nucleotide sequence ID" value="NZ_LPVY01000021.1"/>
</dbReference>
<keyword evidence="4" id="KW-1133">Transmembrane helix</keyword>
<evidence type="ECO:0000259" key="5">
    <source>
        <dbReference type="Pfam" id="PF13847"/>
    </source>
</evidence>
<name>A0A154L2K7_9PROT</name>
<dbReference type="InterPro" id="IPR026170">
    <property type="entry name" value="FAM173A/B"/>
</dbReference>
<feature type="transmembrane region" description="Helical" evidence="4">
    <location>
        <begin position="6"/>
        <end position="26"/>
    </location>
</feature>
<dbReference type="InterPro" id="IPR029063">
    <property type="entry name" value="SAM-dependent_MTases_sf"/>
</dbReference>
<accession>A0A154L2K7</accession>
<evidence type="ECO:0000256" key="2">
    <source>
        <dbReference type="ARBA" id="ARBA00022679"/>
    </source>
</evidence>
<dbReference type="PANTHER" id="PTHR13610">
    <property type="entry name" value="METHYLTRANSFERASE DOMAIN-CONTAINING PROTEIN"/>
    <property type="match status" value="1"/>
</dbReference>
<organism evidence="6 7">
    <name type="scientific">Thalassospira lucentensis</name>
    <dbReference type="NCBI Taxonomy" id="168935"/>
    <lineage>
        <taxon>Bacteria</taxon>
        <taxon>Pseudomonadati</taxon>
        <taxon>Pseudomonadota</taxon>
        <taxon>Alphaproteobacteria</taxon>
        <taxon>Rhodospirillales</taxon>
        <taxon>Thalassospiraceae</taxon>
        <taxon>Thalassospira</taxon>
    </lineage>
</organism>
<keyword evidence="4" id="KW-0472">Membrane</keyword>
<proteinExistence type="predicted"/>
<dbReference type="Gene3D" id="3.40.50.150">
    <property type="entry name" value="Vaccinia Virus protein VP39"/>
    <property type="match status" value="1"/>
</dbReference>
<dbReference type="Pfam" id="PF13847">
    <property type="entry name" value="Methyltransf_31"/>
    <property type="match status" value="1"/>
</dbReference>
<comment type="caution">
    <text evidence="6">The sequence shown here is derived from an EMBL/GenBank/DDBJ whole genome shotgun (WGS) entry which is preliminary data.</text>
</comment>
<dbReference type="AlphaFoldDB" id="A0A154L2K7"/>
<evidence type="ECO:0000313" key="6">
    <source>
        <dbReference type="EMBL" id="KZB62204.1"/>
    </source>
</evidence>
<evidence type="ECO:0000313" key="7">
    <source>
        <dbReference type="Proteomes" id="UP000076335"/>
    </source>
</evidence>
<dbReference type="EMBL" id="LPVY01000021">
    <property type="protein sequence ID" value="KZB62204.1"/>
    <property type="molecule type" value="Genomic_DNA"/>
</dbReference>
<protein>
    <recommendedName>
        <fullName evidence="5">Methyltransferase domain-containing protein</fullName>
    </recommendedName>
</protein>
<dbReference type="InterPro" id="IPR025714">
    <property type="entry name" value="Methyltranfer_dom"/>
</dbReference>
<evidence type="ECO:0000256" key="3">
    <source>
        <dbReference type="ARBA" id="ARBA00022691"/>
    </source>
</evidence>
<keyword evidence="3" id="KW-0949">S-adenosyl-L-methionine</keyword>
<sequence length="178" mass="19536">MSELSILVILGVVIALILIYAIRLRAVPMPSGRKARTEIISYLPKEPCRVTDFGSGWGDLAISIARARPDITVTGIELSPLPYTVSRIRARLAQLENLSLVRADFRKRDQDPGDVVVCFLDPRVMADVGDVLNQRMVPGGIVISRAFVIPGWQAFGEVPMQSGSDMLYLYRVGSHLSG</sequence>
<keyword evidence="1" id="KW-0489">Methyltransferase</keyword>
<evidence type="ECO:0000256" key="1">
    <source>
        <dbReference type="ARBA" id="ARBA00022603"/>
    </source>
</evidence>
<keyword evidence="2" id="KW-0808">Transferase</keyword>
<reference evidence="6 7" key="1">
    <citation type="submission" date="2015-12" db="EMBL/GenBank/DDBJ databases">
        <title>Genome sequence of Thalassospira lucentensis MCCC 1A02072.</title>
        <authorList>
            <person name="Lu L."/>
            <person name="Lai Q."/>
            <person name="Shao Z."/>
            <person name="Qian P."/>
        </authorList>
    </citation>
    <scope>NUCLEOTIDE SEQUENCE [LARGE SCALE GENOMIC DNA]</scope>
    <source>
        <strain evidence="6 7">MCCC 1A02072</strain>
    </source>
</reference>
<dbReference type="GO" id="GO:0032259">
    <property type="term" value="P:methylation"/>
    <property type="evidence" value="ECO:0007669"/>
    <property type="project" value="UniProtKB-KW"/>
</dbReference>
<dbReference type="GO" id="GO:0016279">
    <property type="term" value="F:protein-lysine N-methyltransferase activity"/>
    <property type="evidence" value="ECO:0007669"/>
    <property type="project" value="InterPro"/>
</dbReference>
<keyword evidence="4" id="KW-0812">Transmembrane</keyword>
<gene>
    <name evidence="6" type="ORF">AUP42_04425</name>
</gene>
<dbReference type="Proteomes" id="UP000076335">
    <property type="component" value="Unassembled WGS sequence"/>
</dbReference>
<evidence type="ECO:0000256" key="4">
    <source>
        <dbReference type="SAM" id="Phobius"/>
    </source>
</evidence>
<feature type="domain" description="Methyltransferase" evidence="5">
    <location>
        <begin position="46"/>
        <end position="134"/>
    </location>
</feature>
<dbReference type="PANTHER" id="PTHR13610:SF9">
    <property type="entry name" value="FI06469P"/>
    <property type="match status" value="1"/>
</dbReference>
<dbReference type="OrthoDB" id="5510758at2"/>
<dbReference type="CDD" id="cd02440">
    <property type="entry name" value="AdoMet_MTases"/>
    <property type="match status" value="1"/>
</dbReference>
<dbReference type="SUPFAM" id="SSF53335">
    <property type="entry name" value="S-adenosyl-L-methionine-dependent methyltransferases"/>
    <property type="match status" value="1"/>
</dbReference>